<dbReference type="RefSeq" id="WP_258734247.1">
    <property type="nucleotide sequence ID" value="NZ_JANTHZ010000009.1"/>
</dbReference>
<protein>
    <submittedName>
        <fullName evidence="2">VOC family protein</fullName>
    </submittedName>
</protein>
<dbReference type="PANTHER" id="PTHR40265:SF1">
    <property type="entry name" value="GLYOXALASE-LIKE DOMAIN-CONTAINING PROTEIN"/>
    <property type="match status" value="1"/>
</dbReference>
<sequence>MIRGLDHVVHVVRDLEAAGASYGALGFTVGARNRHPWGTHNRLVQLPGFFIEMLEIAEPAAIPPHGEGRFSFGAFNRDFLAEVGQGPSMLVLEGRDPLAEKEVFDLAGFGGFEIFDFARRGTRPDGSEVEVAFSLTFARDPAAPRAGFFTCLQRYPENFWAPALQRHANGASGIAGVVLTAAEPAAHAAFLSAFLGTDPRRAVDGWYVAHTPRGDVEVMSPELYAERFGVAAPVDATLRLAALRFAVADAGAVRASASAMEPMEGVTVVGPEDAFGAALVFETVS</sequence>
<gene>
    <name evidence="2" type="ORF">NVS89_18570</name>
</gene>
<comment type="caution">
    <text evidence="2">The sequence shown here is derived from an EMBL/GenBank/DDBJ whole genome shotgun (WGS) entry which is preliminary data.</text>
</comment>
<organism evidence="2 3">
    <name type="scientific">Ancylobacter mangrovi</name>
    <dbReference type="NCBI Taxonomy" id="2972472"/>
    <lineage>
        <taxon>Bacteria</taxon>
        <taxon>Pseudomonadati</taxon>
        <taxon>Pseudomonadota</taxon>
        <taxon>Alphaproteobacteria</taxon>
        <taxon>Hyphomicrobiales</taxon>
        <taxon>Xanthobacteraceae</taxon>
        <taxon>Ancylobacter</taxon>
    </lineage>
</organism>
<dbReference type="Pfam" id="PF13468">
    <property type="entry name" value="Glyoxalase_3"/>
    <property type="match status" value="1"/>
</dbReference>
<proteinExistence type="predicted"/>
<dbReference type="Gene3D" id="3.10.180.10">
    <property type="entry name" value="2,3-Dihydroxybiphenyl 1,2-Dioxygenase, domain 1"/>
    <property type="match status" value="1"/>
</dbReference>
<dbReference type="InterPro" id="IPR025870">
    <property type="entry name" value="Glyoxalase-like_dom"/>
</dbReference>
<dbReference type="InterPro" id="IPR029068">
    <property type="entry name" value="Glyas_Bleomycin-R_OHBP_Dase"/>
</dbReference>
<accession>A0A9X2PFQ5</accession>
<feature type="domain" description="Glyoxalase-like" evidence="1">
    <location>
        <begin position="5"/>
        <end position="193"/>
    </location>
</feature>
<dbReference type="SUPFAM" id="SSF54593">
    <property type="entry name" value="Glyoxalase/Bleomycin resistance protein/Dihydroxybiphenyl dioxygenase"/>
    <property type="match status" value="1"/>
</dbReference>
<evidence type="ECO:0000313" key="3">
    <source>
        <dbReference type="Proteomes" id="UP001151088"/>
    </source>
</evidence>
<keyword evidence="3" id="KW-1185">Reference proteome</keyword>
<evidence type="ECO:0000259" key="1">
    <source>
        <dbReference type="Pfam" id="PF13468"/>
    </source>
</evidence>
<reference evidence="2" key="1">
    <citation type="submission" date="2022-08" db="EMBL/GenBank/DDBJ databases">
        <authorList>
            <person name="Li F."/>
        </authorList>
    </citation>
    <scope>NUCLEOTIDE SEQUENCE</scope>
    <source>
        <strain evidence="2">MQZ15Z-1</strain>
    </source>
</reference>
<evidence type="ECO:0000313" key="2">
    <source>
        <dbReference type="EMBL" id="MCS0497095.1"/>
    </source>
</evidence>
<name>A0A9X2PFQ5_9HYPH</name>
<dbReference type="EMBL" id="JANTHZ010000009">
    <property type="protein sequence ID" value="MCS0497095.1"/>
    <property type="molecule type" value="Genomic_DNA"/>
</dbReference>
<dbReference type="PANTHER" id="PTHR40265">
    <property type="entry name" value="BLL2707 PROTEIN"/>
    <property type="match status" value="1"/>
</dbReference>
<dbReference type="Proteomes" id="UP001151088">
    <property type="component" value="Unassembled WGS sequence"/>
</dbReference>
<dbReference type="AlphaFoldDB" id="A0A9X2PFQ5"/>